<dbReference type="RefSeq" id="WP_021296692.1">
    <property type="nucleotide sequence ID" value="NZ_AURB01000133.1"/>
</dbReference>
<keyword evidence="3" id="KW-0804">Transcription</keyword>
<evidence type="ECO:0000313" key="5">
    <source>
        <dbReference type="Proteomes" id="UP000829401"/>
    </source>
</evidence>
<dbReference type="SMART" id="SM00866">
    <property type="entry name" value="UTRA"/>
    <property type="match status" value="1"/>
</dbReference>
<gene>
    <name evidence="4" type="ORF">K1I37_05720</name>
</gene>
<sequence length="247" mass="27991">MKTSVPLYHQLKSDLIHDLQRNRWHPGERIPSEAELAKEHGVSRITVRQALSDLVSMGYLERRQGVGTFVTKSERNTQAVSRLKGFAEELRLAGNDVDVYVKSIEKVGCSEKIAIQLNVEEGTSVVKICRIASVSDVPIFREMSYLLVPRNVTFDELKEQSQFHNHIYGFFEQHGVKIAHGSQKISAERSTYDDVQELGAGLDEPILVIHRVTSDDTGTPVEFSEVRYPSSRYQYHINLTRTGDPIH</sequence>
<dbReference type="GO" id="GO:0045892">
    <property type="term" value="P:negative regulation of DNA-templated transcription"/>
    <property type="evidence" value="ECO:0007669"/>
    <property type="project" value="TreeGrafter"/>
</dbReference>
<dbReference type="KEGG" id="aaco:K1I37_05720"/>
<dbReference type="Pfam" id="PF00392">
    <property type="entry name" value="GntR"/>
    <property type="match status" value="1"/>
</dbReference>
<dbReference type="Proteomes" id="UP000829401">
    <property type="component" value="Chromosome"/>
</dbReference>
<evidence type="ECO:0000256" key="3">
    <source>
        <dbReference type="ARBA" id="ARBA00023163"/>
    </source>
</evidence>
<dbReference type="GO" id="GO:0003700">
    <property type="term" value="F:DNA-binding transcription factor activity"/>
    <property type="evidence" value="ECO:0007669"/>
    <property type="project" value="InterPro"/>
</dbReference>
<dbReference type="FunFam" id="1.10.10.10:FF:000079">
    <property type="entry name" value="GntR family transcriptional regulator"/>
    <property type="match status" value="1"/>
</dbReference>
<dbReference type="InterPro" id="IPR011663">
    <property type="entry name" value="UTRA"/>
</dbReference>
<accession>T0D7N0</accession>
<dbReference type="SUPFAM" id="SSF64288">
    <property type="entry name" value="Chorismate lyase-like"/>
    <property type="match status" value="1"/>
</dbReference>
<accession>A0A9E7CSQ0</accession>
<keyword evidence="1" id="KW-0805">Transcription regulation</keyword>
<dbReference type="PROSITE" id="PS50949">
    <property type="entry name" value="HTH_GNTR"/>
    <property type="match status" value="1"/>
</dbReference>
<dbReference type="PANTHER" id="PTHR44846">
    <property type="entry name" value="MANNOSYL-D-GLYCERATE TRANSPORT/METABOLISM SYSTEM REPRESSOR MNGR-RELATED"/>
    <property type="match status" value="1"/>
</dbReference>
<dbReference type="SMART" id="SM00345">
    <property type="entry name" value="HTH_GNTR"/>
    <property type="match status" value="1"/>
</dbReference>
<dbReference type="CDD" id="cd07377">
    <property type="entry name" value="WHTH_GntR"/>
    <property type="match status" value="1"/>
</dbReference>
<dbReference type="AlphaFoldDB" id="T0D7N0"/>
<reference evidence="5" key="1">
    <citation type="journal article" date="2022" name="G3 (Bethesda)">
        <title>Unveiling the complete genome sequence of Alicyclobacillus acidoterrestris DSM 3922T, a taint-producing strain.</title>
        <authorList>
            <person name="Leonardo I.C."/>
            <person name="Barreto Crespo M.T."/>
            <person name="Gaspar F.B."/>
        </authorList>
    </citation>
    <scope>NUCLEOTIDE SEQUENCE [LARGE SCALE GENOMIC DNA]</scope>
    <source>
        <strain evidence="5">DSM 3922</strain>
    </source>
</reference>
<dbReference type="Gene3D" id="1.10.10.10">
    <property type="entry name" value="Winged helix-like DNA-binding domain superfamily/Winged helix DNA-binding domain"/>
    <property type="match status" value="1"/>
</dbReference>
<dbReference type="STRING" id="1356854.N007_08140"/>
<dbReference type="SUPFAM" id="SSF46785">
    <property type="entry name" value="Winged helix' DNA-binding domain"/>
    <property type="match status" value="1"/>
</dbReference>
<dbReference type="OrthoDB" id="457376at2"/>
<evidence type="ECO:0000313" key="4">
    <source>
        <dbReference type="EMBL" id="UNO49990.1"/>
    </source>
</evidence>
<dbReference type="GO" id="GO:0003677">
    <property type="term" value="F:DNA binding"/>
    <property type="evidence" value="ECO:0007669"/>
    <property type="project" value="UniProtKB-KW"/>
</dbReference>
<dbReference type="InterPro" id="IPR036388">
    <property type="entry name" value="WH-like_DNA-bd_sf"/>
</dbReference>
<dbReference type="InterPro" id="IPR036390">
    <property type="entry name" value="WH_DNA-bd_sf"/>
</dbReference>
<organism evidence="4 5">
    <name type="scientific">Alicyclobacillus acidoterrestris (strain ATCC 49025 / DSM 3922 / CIP 106132 / NCIMB 13137 / GD3B)</name>
    <dbReference type="NCBI Taxonomy" id="1356854"/>
    <lineage>
        <taxon>Bacteria</taxon>
        <taxon>Bacillati</taxon>
        <taxon>Bacillota</taxon>
        <taxon>Bacilli</taxon>
        <taxon>Bacillales</taxon>
        <taxon>Alicyclobacillaceae</taxon>
        <taxon>Alicyclobacillus</taxon>
    </lineage>
</organism>
<dbReference type="Pfam" id="PF07702">
    <property type="entry name" value="UTRA"/>
    <property type="match status" value="1"/>
</dbReference>
<dbReference type="InterPro" id="IPR050679">
    <property type="entry name" value="Bact_HTH_transcr_reg"/>
</dbReference>
<protein>
    <submittedName>
        <fullName evidence="4">GntR family transcriptional regulator</fullName>
    </submittedName>
</protein>
<name>T0D7N0_ALIAG</name>
<proteinExistence type="predicted"/>
<dbReference type="InterPro" id="IPR028978">
    <property type="entry name" value="Chorismate_lyase_/UTRA_dom_sf"/>
</dbReference>
<dbReference type="Gene3D" id="3.40.1410.10">
    <property type="entry name" value="Chorismate lyase-like"/>
    <property type="match status" value="1"/>
</dbReference>
<dbReference type="EMBL" id="CP080467">
    <property type="protein sequence ID" value="UNO49990.1"/>
    <property type="molecule type" value="Genomic_DNA"/>
</dbReference>
<evidence type="ECO:0000256" key="2">
    <source>
        <dbReference type="ARBA" id="ARBA00023125"/>
    </source>
</evidence>
<dbReference type="InterPro" id="IPR000524">
    <property type="entry name" value="Tscrpt_reg_HTH_GntR"/>
</dbReference>
<keyword evidence="2" id="KW-0238">DNA-binding</keyword>
<dbReference type="PANTHER" id="PTHR44846:SF1">
    <property type="entry name" value="MANNOSYL-D-GLYCERATE TRANSPORT_METABOLISM SYSTEM REPRESSOR MNGR-RELATED"/>
    <property type="match status" value="1"/>
</dbReference>
<keyword evidence="5" id="KW-1185">Reference proteome</keyword>
<dbReference type="eggNOG" id="COG2188">
    <property type="taxonomic scope" value="Bacteria"/>
</dbReference>
<evidence type="ECO:0000256" key="1">
    <source>
        <dbReference type="ARBA" id="ARBA00023015"/>
    </source>
</evidence>
<dbReference type="PRINTS" id="PR00035">
    <property type="entry name" value="HTHGNTR"/>
</dbReference>